<dbReference type="Proteomes" id="UP001163731">
    <property type="component" value="Unassembled WGS sequence"/>
</dbReference>
<gene>
    <name evidence="1" type="ORF">OMO38_10375</name>
</gene>
<sequence length="171" mass="20374">MSIKDKFHDQSTIKITVLKIDGKKLTKSNIEQFNEYQIFDDNYNLRYDKIFGYVKMPIRVNGKFYSYWMIGEKNGKIAKCSFDNYLRRSNLDLETEVSTNRKYDIARLLANVKHYIKADYLDEDGEFYEKNVPAGILYREIIKDEILTTFESNLIKLKDFINELKEHQIII</sequence>
<organism evidence="1 2">
    <name type="scientific">Chryseobacterium kimseyorum</name>
    <dbReference type="NCBI Taxonomy" id="2984028"/>
    <lineage>
        <taxon>Bacteria</taxon>
        <taxon>Pseudomonadati</taxon>
        <taxon>Bacteroidota</taxon>
        <taxon>Flavobacteriia</taxon>
        <taxon>Flavobacteriales</taxon>
        <taxon>Weeksellaceae</taxon>
        <taxon>Chryseobacterium group</taxon>
        <taxon>Chryseobacterium</taxon>
    </lineage>
</organism>
<protein>
    <submittedName>
        <fullName evidence="1">Uncharacterized protein</fullName>
    </submittedName>
</protein>
<reference evidence="1" key="1">
    <citation type="submission" date="2022-10" db="EMBL/GenBank/DDBJ databases">
        <title>Chryseobacterium babae sp. nov. isolated from the gut of the beetle Oryctes rhinoceros, and Chryseobacterium kimseyorum sp. nov., isolated from a stick insect rearing cage.</title>
        <authorList>
            <person name="Shelomi M."/>
            <person name="Han C.-J."/>
            <person name="Chen W.-M."/>
            <person name="Chen H.-K."/>
            <person name="Liaw S.-J."/>
            <person name="Muhle E."/>
            <person name="Clermont D."/>
        </authorList>
    </citation>
    <scope>NUCLEOTIDE SEQUENCE</scope>
    <source>
        <strain evidence="1">09-1422</strain>
    </source>
</reference>
<dbReference type="RefSeq" id="WP_264750109.1">
    <property type="nucleotide sequence ID" value="NZ_JAPDHW010000006.1"/>
</dbReference>
<name>A0ABT3HYS4_9FLAO</name>
<evidence type="ECO:0000313" key="1">
    <source>
        <dbReference type="EMBL" id="MCW3168927.1"/>
    </source>
</evidence>
<dbReference type="EMBL" id="JAPDHW010000006">
    <property type="protein sequence ID" value="MCW3168927.1"/>
    <property type="molecule type" value="Genomic_DNA"/>
</dbReference>
<accession>A0ABT3HYS4</accession>
<proteinExistence type="predicted"/>
<evidence type="ECO:0000313" key="2">
    <source>
        <dbReference type="Proteomes" id="UP001163731"/>
    </source>
</evidence>
<keyword evidence="2" id="KW-1185">Reference proteome</keyword>
<comment type="caution">
    <text evidence="1">The sequence shown here is derived from an EMBL/GenBank/DDBJ whole genome shotgun (WGS) entry which is preliminary data.</text>
</comment>